<proteinExistence type="predicted"/>
<evidence type="ECO:0000313" key="1">
    <source>
        <dbReference type="EMBL" id="JAD88553.1"/>
    </source>
</evidence>
<reference evidence="1" key="2">
    <citation type="journal article" date="2015" name="Data Brief">
        <title>Shoot transcriptome of the giant reed, Arundo donax.</title>
        <authorList>
            <person name="Barrero R.A."/>
            <person name="Guerrero F.D."/>
            <person name="Moolhuijzen P."/>
            <person name="Goolsby J.A."/>
            <person name="Tidwell J."/>
            <person name="Bellgard S.E."/>
            <person name="Bellgard M.I."/>
        </authorList>
    </citation>
    <scope>NUCLEOTIDE SEQUENCE</scope>
    <source>
        <tissue evidence="1">Shoot tissue taken approximately 20 cm above the soil surface</tissue>
    </source>
</reference>
<protein>
    <submittedName>
        <fullName evidence="1">Uncharacterized protein</fullName>
    </submittedName>
</protein>
<name>A0A0A9DPD5_ARUDO</name>
<sequence length="33" mass="3775">MISEESKDRKIVKLVLEATDTLFLCEGMTVNFN</sequence>
<organism evidence="1">
    <name type="scientific">Arundo donax</name>
    <name type="common">Giant reed</name>
    <name type="synonym">Donax arundinaceus</name>
    <dbReference type="NCBI Taxonomy" id="35708"/>
    <lineage>
        <taxon>Eukaryota</taxon>
        <taxon>Viridiplantae</taxon>
        <taxon>Streptophyta</taxon>
        <taxon>Embryophyta</taxon>
        <taxon>Tracheophyta</taxon>
        <taxon>Spermatophyta</taxon>
        <taxon>Magnoliopsida</taxon>
        <taxon>Liliopsida</taxon>
        <taxon>Poales</taxon>
        <taxon>Poaceae</taxon>
        <taxon>PACMAD clade</taxon>
        <taxon>Arundinoideae</taxon>
        <taxon>Arundineae</taxon>
        <taxon>Arundo</taxon>
    </lineage>
</organism>
<accession>A0A0A9DPD5</accession>
<dbReference type="AlphaFoldDB" id="A0A0A9DPD5"/>
<dbReference type="EMBL" id="GBRH01209342">
    <property type="protein sequence ID" value="JAD88553.1"/>
    <property type="molecule type" value="Transcribed_RNA"/>
</dbReference>
<reference evidence="1" key="1">
    <citation type="submission" date="2014-09" db="EMBL/GenBank/DDBJ databases">
        <authorList>
            <person name="Magalhaes I.L.F."/>
            <person name="Oliveira U."/>
            <person name="Santos F.R."/>
            <person name="Vidigal T.H.D.A."/>
            <person name="Brescovit A.D."/>
            <person name="Santos A.J."/>
        </authorList>
    </citation>
    <scope>NUCLEOTIDE SEQUENCE</scope>
    <source>
        <tissue evidence="1">Shoot tissue taken approximately 20 cm above the soil surface</tissue>
    </source>
</reference>